<evidence type="ECO:0000256" key="1">
    <source>
        <dbReference type="ARBA" id="ARBA00004685"/>
    </source>
</evidence>
<proteinExistence type="inferred from homology"/>
<dbReference type="OrthoDB" id="3687641at2759"/>
<dbReference type="STRING" id="139825.A0A401H4A9"/>
<dbReference type="AlphaFoldDB" id="A0A401H4A9"/>
<keyword evidence="2" id="KW-0560">Oxidoreductase</keyword>
<dbReference type="InParanoid" id="A0A401H4A9"/>
<dbReference type="InterPro" id="IPR021765">
    <property type="entry name" value="UstYa-like"/>
</dbReference>
<dbReference type="PANTHER" id="PTHR33365:SF11">
    <property type="entry name" value="TAT PATHWAY SIGNAL SEQUENCE"/>
    <property type="match status" value="1"/>
</dbReference>
<comment type="caution">
    <text evidence="4">The sequence shown here is derived from an EMBL/GenBank/DDBJ whole genome shotgun (WGS) entry which is preliminary data.</text>
</comment>
<dbReference type="GO" id="GO:0043386">
    <property type="term" value="P:mycotoxin biosynthetic process"/>
    <property type="evidence" value="ECO:0007669"/>
    <property type="project" value="InterPro"/>
</dbReference>
<gene>
    <name evidence="4" type="ORF">SCP_1502750</name>
</gene>
<evidence type="ECO:0000313" key="5">
    <source>
        <dbReference type="Proteomes" id="UP000287166"/>
    </source>
</evidence>
<dbReference type="Proteomes" id="UP000287166">
    <property type="component" value="Unassembled WGS sequence"/>
</dbReference>
<reference evidence="4 5" key="1">
    <citation type="journal article" date="2018" name="Sci. Rep.">
        <title>Genome sequence of the cauliflower mushroom Sparassis crispa (Hanabiratake) and its association with beneficial usage.</title>
        <authorList>
            <person name="Kiyama R."/>
            <person name="Furutani Y."/>
            <person name="Kawaguchi K."/>
            <person name="Nakanishi T."/>
        </authorList>
    </citation>
    <scope>NUCLEOTIDE SEQUENCE [LARGE SCALE GENOMIC DNA]</scope>
</reference>
<name>A0A401H4A9_9APHY</name>
<dbReference type="PANTHER" id="PTHR33365">
    <property type="entry name" value="YALI0B05434P"/>
    <property type="match status" value="1"/>
</dbReference>
<protein>
    <submittedName>
        <fullName evidence="4">Uncharacterized protein</fullName>
    </submittedName>
</protein>
<dbReference type="EMBL" id="BFAD01000015">
    <property type="protein sequence ID" value="GBE89267.1"/>
    <property type="molecule type" value="Genomic_DNA"/>
</dbReference>
<evidence type="ECO:0000313" key="4">
    <source>
        <dbReference type="EMBL" id="GBE89267.1"/>
    </source>
</evidence>
<evidence type="ECO:0000256" key="3">
    <source>
        <dbReference type="ARBA" id="ARBA00035112"/>
    </source>
</evidence>
<comment type="similarity">
    <text evidence="3">Belongs to the ustYa family.</text>
</comment>
<comment type="pathway">
    <text evidence="1">Mycotoxin biosynthesis.</text>
</comment>
<dbReference type="GeneID" id="38786184"/>
<dbReference type="Pfam" id="PF11807">
    <property type="entry name" value="UstYa"/>
    <property type="match status" value="1"/>
</dbReference>
<organism evidence="4 5">
    <name type="scientific">Sparassis crispa</name>
    <dbReference type="NCBI Taxonomy" id="139825"/>
    <lineage>
        <taxon>Eukaryota</taxon>
        <taxon>Fungi</taxon>
        <taxon>Dikarya</taxon>
        <taxon>Basidiomycota</taxon>
        <taxon>Agaricomycotina</taxon>
        <taxon>Agaricomycetes</taxon>
        <taxon>Polyporales</taxon>
        <taxon>Sparassidaceae</taxon>
        <taxon>Sparassis</taxon>
    </lineage>
</organism>
<sequence length="142" mass="16038">MSHEDSVHYDFETPIGDAEWNATLPSGGVLLHLGPKLRPFSLSMFHQMRCLNIIRGGLAALYADGTPGARLRQPNLTRHCMNYLRQMVLCRADLRLESVRAPRGYKLATSEVTHACQDWNAVYSAAEENYAQYLITLEEVDE</sequence>
<evidence type="ECO:0000256" key="2">
    <source>
        <dbReference type="ARBA" id="ARBA00023002"/>
    </source>
</evidence>
<keyword evidence="5" id="KW-1185">Reference proteome</keyword>
<dbReference type="RefSeq" id="XP_027620180.1">
    <property type="nucleotide sequence ID" value="XM_027764379.1"/>
</dbReference>
<accession>A0A401H4A9</accession>
<dbReference type="GO" id="GO:0016491">
    <property type="term" value="F:oxidoreductase activity"/>
    <property type="evidence" value="ECO:0007669"/>
    <property type="project" value="UniProtKB-KW"/>
</dbReference>